<evidence type="ECO:0000256" key="5">
    <source>
        <dbReference type="PIRSR" id="PIRSR617867-1"/>
    </source>
</evidence>
<evidence type="ECO:0000259" key="6">
    <source>
        <dbReference type="SMART" id="SM00226"/>
    </source>
</evidence>
<evidence type="ECO:0000256" key="4">
    <source>
        <dbReference type="ARBA" id="ARBA00022912"/>
    </source>
</evidence>
<feature type="domain" description="Phosphotyrosine protein phosphatase I" evidence="6">
    <location>
        <begin position="17"/>
        <end position="141"/>
    </location>
</feature>
<accession>A0A3N2AT84</accession>
<keyword evidence="3" id="KW-0378">Hydrolase</keyword>
<dbReference type="InterPro" id="IPR050438">
    <property type="entry name" value="LMW_PTPase"/>
</dbReference>
<evidence type="ECO:0000256" key="2">
    <source>
        <dbReference type="ARBA" id="ARBA00013064"/>
    </source>
</evidence>
<evidence type="ECO:0000313" key="7">
    <source>
        <dbReference type="EMBL" id="ROR66249.1"/>
    </source>
</evidence>
<dbReference type="RefSeq" id="WP_170165581.1">
    <property type="nucleotide sequence ID" value="NZ_RKHJ01000001.1"/>
</dbReference>
<protein>
    <recommendedName>
        <fullName evidence="2">protein-tyrosine-phosphatase</fullName>
        <ecNumber evidence="2">3.1.3.48</ecNumber>
    </recommendedName>
</protein>
<gene>
    <name evidence="7" type="ORF">EDD26_1631</name>
</gene>
<dbReference type="GO" id="GO:0004725">
    <property type="term" value="F:protein tyrosine phosphatase activity"/>
    <property type="evidence" value="ECO:0007669"/>
    <property type="project" value="UniProtKB-EC"/>
</dbReference>
<comment type="similarity">
    <text evidence="1">Belongs to the low molecular weight phosphotyrosine protein phosphatase family.</text>
</comment>
<comment type="caution">
    <text evidence="7">The sequence shown here is derived from an EMBL/GenBank/DDBJ whole genome shotgun (WGS) entry which is preliminary data.</text>
</comment>
<dbReference type="EC" id="3.1.3.48" evidence="2"/>
<dbReference type="Proteomes" id="UP000275456">
    <property type="component" value="Unassembled WGS sequence"/>
</dbReference>
<dbReference type="SUPFAM" id="SSF52788">
    <property type="entry name" value="Phosphotyrosine protein phosphatases I"/>
    <property type="match status" value="1"/>
</dbReference>
<dbReference type="PRINTS" id="PR00719">
    <property type="entry name" value="LMWPTPASE"/>
</dbReference>
<organism evidence="7 8">
    <name type="scientific">Agrococcus jenensis</name>
    <dbReference type="NCBI Taxonomy" id="46353"/>
    <lineage>
        <taxon>Bacteria</taxon>
        <taxon>Bacillati</taxon>
        <taxon>Actinomycetota</taxon>
        <taxon>Actinomycetes</taxon>
        <taxon>Micrococcales</taxon>
        <taxon>Microbacteriaceae</taxon>
        <taxon>Agrococcus</taxon>
    </lineage>
</organism>
<proteinExistence type="inferred from homology"/>
<sequence length="229" mass="24574">MPLPSQREVAHRDRSSFRVLTVCTGNICRSPQAAMLLSERLGAAFGPDATRQLTVESAGTLGFDGSPMDAAALAEARRLGVAHPEAHRARRIQPAYVERADLILGMSREHRGAAASLLPSANRRAFALVEFARIVEALAARELESQVAPLGAEGFASFMHGVVEAAGRARGVVPALARREDYDIIDPYRLQPSVYRESADVVAAWTVRTVDALVSLSAPTRPSPANHGM</sequence>
<dbReference type="PANTHER" id="PTHR11717">
    <property type="entry name" value="LOW MOLECULAR WEIGHT PROTEIN TYROSINE PHOSPHATASE"/>
    <property type="match status" value="1"/>
</dbReference>
<keyword evidence="8" id="KW-1185">Reference proteome</keyword>
<dbReference type="SMART" id="SM00226">
    <property type="entry name" value="LMWPc"/>
    <property type="match status" value="1"/>
</dbReference>
<feature type="active site" evidence="5">
    <location>
        <position position="29"/>
    </location>
</feature>
<keyword evidence="4" id="KW-0904">Protein phosphatase</keyword>
<evidence type="ECO:0000313" key="8">
    <source>
        <dbReference type="Proteomes" id="UP000275456"/>
    </source>
</evidence>
<dbReference type="InterPro" id="IPR017867">
    <property type="entry name" value="Tyr_phospatase_low_mol_wt"/>
</dbReference>
<reference evidence="7 8" key="1">
    <citation type="submission" date="2018-11" db="EMBL/GenBank/DDBJ databases">
        <title>Sequencing the genomes of 1000 actinobacteria strains.</title>
        <authorList>
            <person name="Klenk H.-P."/>
        </authorList>
    </citation>
    <scope>NUCLEOTIDE SEQUENCE [LARGE SCALE GENOMIC DNA]</scope>
    <source>
        <strain evidence="7 8">DSM 9580</strain>
    </source>
</reference>
<dbReference type="Gene3D" id="3.40.50.2300">
    <property type="match status" value="1"/>
</dbReference>
<dbReference type="InterPro" id="IPR023485">
    <property type="entry name" value="Ptyr_pPase"/>
</dbReference>
<feature type="active site" description="Nucleophile" evidence="5">
    <location>
        <position position="23"/>
    </location>
</feature>
<dbReference type="AlphaFoldDB" id="A0A3N2AT84"/>
<name>A0A3N2AT84_9MICO</name>
<evidence type="ECO:0000256" key="3">
    <source>
        <dbReference type="ARBA" id="ARBA00022801"/>
    </source>
</evidence>
<evidence type="ECO:0000256" key="1">
    <source>
        <dbReference type="ARBA" id="ARBA00011063"/>
    </source>
</evidence>
<dbReference type="InterPro" id="IPR036196">
    <property type="entry name" value="Ptyr_pPase_sf"/>
</dbReference>
<dbReference type="PANTHER" id="PTHR11717:SF7">
    <property type="entry name" value="LOW MOLECULAR WEIGHT PHOSPHOTYROSINE PROTEIN PHOSPHATASE"/>
    <property type="match status" value="1"/>
</dbReference>
<dbReference type="EMBL" id="RKHJ01000001">
    <property type="protein sequence ID" value="ROR66249.1"/>
    <property type="molecule type" value="Genomic_DNA"/>
</dbReference>
<dbReference type="Pfam" id="PF01451">
    <property type="entry name" value="LMWPc"/>
    <property type="match status" value="1"/>
</dbReference>